<gene>
    <name evidence="1" type="ORF">MELIAE_LOCUS10310</name>
</gene>
<evidence type="ECO:0000313" key="1">
    <source>
        <dbReference type="EMBL" id="CAH0560577.1"/>
    </source>
</evidence>
<name>A0A9P0BD83_BRAAE</name>
<dbReference type="OrthoDB" id="6777152at2759"/>
<protein>
    <recommendedName>
        <fullName evidence="3">HECT domain-containing protein</fullName>
    </recommendedName>
</protein>
<proteinExistence type="predicted"/>
<sequence>MFSPFNKISVLFSDIEGNSEGVVDAGGPMREMFRLVIGYIRNSRMFFGEENKYITLDGEALQKEHYFKVGLIALSIIHGGPALSFFSKSLYSGVVGEGYSKTDFTLNDVENEIREKILKVDSTSSWIYKNTWKMKRFLLSLVGQP</sequence>
<dbReference type="Proteomes" id="UP001154078">
    <property type="component" value="Chromosome 7"/>
</dbReference>
<evidence type="ECO:0008006" key="3">
    <source>
        <dbReference type="Google" id="ProtNLM"/>
    </source>
</evidence>
<keyword evidence="2" id="KW-1185">Reference proteome</keyword>
<dbReference type="AlphaFoldDB" id="A0A9P0BD83"/>
<dbReference type="Gene3D" id="3.90.1750.10">
    <property type="entry name" value="Hect, E3 ligase catalytic domains"/>
    <property type="match status" value="1"/>
</dbReference>
<evidence type="ECO:0000313" key="2">
    <source>
        <dbReference type="Proteomes" id="UP001154078"/>
    </source>
</evidence>
<dbReference type="GO" id="GO:0004842">
    <property type="term" value="F:ubiquitin-protein transferase activity"/>
    <property type="evidence" value="ECO:0007669"/>
    <property type="project" value="InterPro"/>
</dbReference>
<reference evidence="1" key="1">
    <citation type="submission" date="2021-12" db="EMBL/GenBank/DDBJ databases">
        <authorList>
            <person name="King R."/>
        </authorList>
    </citation>
    <scope>NUCLEOTIDE SEQUENCE</scope>
</reference>
<dbReference type="InterPro" id="IPR035983">
    <property type="entry name" value="Hect_E3_ubiquitin_ligase"/>
</dbReference>
<organism evidence="1 2">
    <name type="scientific">Brassicogethes aeneus</name>
    <name type="common">Rape pollen beetle</name>
    <name type="synonym">Meligethes aeneus</name>
    <dbReference type="NCBI Taxonomy" id="1431903"/>
    <lineage>
        <taxon>Eukaryota</taxon>
        <taxon>Metazoa</taxon>
        <taxon>Ecdysozoa</taxon>
        <taxon>Arthropoda</taxon>
        <taxon>Hexapoda</taxon>
        <taxon>Insecta</taxon>
        <taxon>Pterygota</taxon>
        <taxon>Neoptera</taxon>
        <taxon>Endopterygota</taxon>
        <taxon>Coleoptera</taxon>
        <taxon>Polyphaga</taxon>
        <taxon>Cucujiformia</taxon>
        <taxon>Nitidulidae</taxon>
        <taxon>Meligethinae</taxon>
        <taxon>Brassicogethes</taxon>
    </lineage>
</organism>
<dbReference type="SUPFAM" id="SSF56204">
    <property type="entry name" value="Hect, E3 ligase catalytic domain"/>
    <property type="match status" value="1"/>
</dbReference>
<dbReference type="EMBL" id="OV121138">
    <property type="protein sequence ID" value="CAH0560577.1"/>
    <property type="molecule type" value="Genomic_DNA"/>
</dbReference>
<accession>A0A9P0BD83</accession>